<protein>
    <recommendedName>
        <fullName evidence="3">ParB/Sulfiredoxin domain-containing protein</fullName>
    </recommendedName>
</protein>
<proteinExistence type="predicted"/>
<keyword evidence="2" id="KW-1185">Reference proteome</keyword>
<accession>A0A2Z3H1B0</accession>
<dbReference type="InterPro" id="IPR036086">
    <property type="entry name" value="ParB/Sulfiredoxin_sf"/>
</dbReference>
<evidence type="ECO:0000313" key="2">
    <source>
        <dbReference type="Proteomes" id="UP000245802"/>
    </source>
</evidence>
<sequence length="152" mass="17818">MIQMPELTPGQTYCREEVKRYIALQGDGGADDYFHARNKFPRKKDKPDMHDITRMKLGLGRSVVMEYQEFPLERYRTWLNGRLKKFSSSDDLKRIKTIRGLLESGSPAFPIWEDKHLAELDPPPVLEGNHRLLAFFELDMPTVPVFLMKYEE</sequence>
<dbReference type="SUPFAM" id="SSF110849">
    <property type="entry name" value="ParB/Sulfiredoxin"/>
    <property type="match status" value="1"/>
</dbReference>
<dbReference type="Proteomes" id="UP000245802">
    <property type="component" value="Chromosome"/>
</dbReference>
<organism evidence="1 2">
    <name type="scientific">Gemmata obscuriglobus</name>
    <dbReference type="NCBI Taxonomy" id="114"/>
    <lineage>
        <taxon>Bacteria</taxon>
        <taxon>Pseudomonadati</taxon>
        <taxon>Planctomycetota</taxon>
        <taxon>Planctomycetia</taxon>
        <taxon>Gemmatales</taxon>
        <taxon>Gemmataceae</taxon>
        <taxon>Gemmata</taxon>
    </lineage>
</organism>
<dbReference type="EMBL" id="CP025958">
    <property type="protein sequence ID" value="AWM39803.1"/>
    <property type="molecule type" value="Genomic_DNA"/>
</dbReference>
<dbReference type="AlphaFoldDB" id="A0A2Z3H1B0"/>
<reference evidence="1 2" key="1">
    <citation type="submission" date="2018-01" db="EMBL/GenBank/DDBJ databases">
        <title>G. obscuriglobus.</title>
        <authorList>
            <person name="Franke J."/>
            <person name="Blomberg W."/>
            <person name="Selmecki A."/>
        </authorList>
    </citation>
    <scope>NUCLEOTIDE SEQUENCE [LARGE SCALE GENOMIC DNA]</scope>
    <source>
        <strain evidence="1 2">DSM 5831</strain>
    </source>
</reference>
<name>A0A2Z3H1B0_9BACT</name>
<evidence type="ECO:0000313" key="1">
    <source>
        <dbReference type="EMBL" id="AWM39803.1"/>
    </source>
</evidence>
<gene>
    <name evidence="1" type="ORF">C1280_24215</name>
</gene>
<dbReference type="KEGG" id="gog:C1280_24215"/>
<evidence type="ECO:0008006" key="3">
    <source>
        <dbReference type="Google" id="ProtNLM"/>
    </source>
</evidence>